<dbReference type="Pfam" id="PF12911">
    <property type="entry name" value="OppC_N"/>
    <property type="match status" value="1"/>
</dbReference>
<dbReference type="PANTHER" id="PTHR43386">
    <property type="entry name" value="OLIGOPEPTIDE TRANSPORT SYSTEM PERMEASE PROTEIN APPC"/>
    <property type="match status" value="1"/>
</dbReference>
<keyword evidence="10" id="KW-1185">Reference proteome</keyword>
<keyword evidence="2 7" id="KW-0813">Transport</keyword>
<dbReference type="PANTHER" id="PTHR43386:SF1">
    <property type="entry name" value="D,D-DIPEPTIDE TRANSPORT SYSTEM PERMEASE PROTEIN DDPC-RELATED"/>
    <property type="match status" value="1"/>
</dbReference>
<dbReference type="Gene3D" id="1.10.3720.10">
    <property type="entry name" value="MetI-like"/>
    <property type="match status" value="1"/>
</dbReference>
<keyword evidence="3" id="KW-1003">Cell membrane</keyword>
<protein>
    <submittedName>
        <fullName evidence="9">Peptide ABC transporter permease</fullName>
    </submittedName>
</protein>
<evidence type="ECO:0000259" key="8">
    <source>
        <dbReference type="PROSITE" id="PS50928"/>
    </source>
</evidence>
<dbReference type="InterPro" id="IPR050366">
    <property type="entry name" value="BP-dependent_transpt_permease"/>
</dbReference>
<dbReference type="GO" id="GO:0005886">
    <property type="term" value="C:plasma membrane"/>
    <property type="evidence" value="ECO:0007669"/>
    <property type="project" value="UniProtKB-SubCell"/>
</dbReference>
<dbReference type="CDD" id="cd06261">
    <property type="entry name" value="TM_PBP2"/>
    <property type="match status" value="1"/>
</dbReference>
<reference evidence="10" key="2">
    <citation type="journal article" date="2016" name="Int. J. Syst. Evol. Microbiol.">
        <title>Complete genome sequence and cell structure of Limnochorda pilosa, a Gram-negative spore-former within the phylum Firmicutes.</title>
        <authorList>
            <person name="Watanabe M."/>
            <person name="Kojima H."/>
            <person name="Fukui M."/>
        </authorList>
    </citation>
    <scope>NUCLEOTIDE SEQUENCE [LARGE SCALE GENOMIC DNA]</scope>
    <source>
        <strain evidence="10">HC45</strain>
    </source>
</reference>
<feature type="transmembrane region" description="Helical" evidence="7">
    <location>
        <begin position="142"/>
        <end position="164"/>
    </location>
</feature>
<evidence type="ECO:0000256" key="5">
    <source>
        <dbReference type="ARBA" id="ARBA00022989"/>
    </source>
</evidence>
<accession>A0A0K2SJ78</accession>
<reference evidence="10" key="1">
    <citation type="submission" date="2015-07" db="EMBL/GenBank/DDBJ databases">
        <title>Complete genome sequence and phylogenetic analysis of Limnochorda pilosa.</title>
        <authorList>
            <person name="Watanabe M."/>
            <person name="Kojima H."/>
            <person name="Fukui M."/>
        </authorList>
    </citation>
    <scope>NUCLEOTIDE SEQUENCE [LARGE SCALE GENOMIC DNA]</scope>
    <source>
        <strain evidence="10">HC45</strain>
    </source>
</reference>
<dbReference type="KEGG" id="lpil:LIP_1047"/>
<dbReference type="GO" id="GO:0055085">
    <property type="term" value="P:transmembrane transport"/>
    <property type="evidence" value="ECO:0007669"/>
    <property type="project" value="InterPro"/>
</dbReference>
<feature type="transmembrane region" description="Helical" evidence="7">
    <location>
        <begin position="273"/>
        <end position="296"/>
    </location>
</feature>
<comment type="similarity">
    <text evidence="7">Belongs to the binding-protein-dependent transport system permease family.</text>
</comment>
<organism evidence="9 10">
    <name type="scientific">Limnochorda pilosa</name>
    <dbReference type="NCBI Taxonomy" id="1555112"/>
    <lineage>
        <taxon>Bacteria</taxon>
        <taxon>Bacillati</taxon>
        <taxon>Bacillota</taxon>
        <taxon>Limnochordia</taxon>
        <taxon>Limnochordales</taxon>
        <taxon>Limnochordaceae</taxon>
        <taxon>Limnochorda</taxon>
    </lineage>
</organism>
<evidence type="ECO:0000313" key="9">
    <source>
        <dbReference type="EMBL" id="BAS26904.1"/>
    </source>
</evidence>
<keyword evidence="4 7" id="KW-0812">Transmembrane</keyword>
<evidence type="ECO:0000256" key="2">
    <source>
        <dbReference type="ARBA" id="ARBA00022448"/>
    </source>
</evidence>
<dbReference type="Pfam" id="PF00528">
    <property type="entry name" value="BPD_transp_1"/>
    <property type="match status" value="1"/>
</dbReference>
<feature type="domain" description="ABC transmembrane type-1" evidence="8">
    <location>
        <begin position="107"/>
        <end position="296"/>
    </location>
</feature>
<sequence>MEAEEPAMGAEEPGVAAASVRDIPGGLGSLSPRAQAWRRLRRSRSGMVGLSMVALLVGMALLAPILAPYDPATDRNLRARLNPPSVEHPMGTDELGRDILNRVWHGAAISLRVGVLAVGVGLVLGTVMGLIAGYLGRWADTFISWVSDILLAFPSMLLAIAIVAAMGPGIFNTILAIGVVQIPIYTRLTRSMVLSLREQEYVSASRAIGAGSMRTLFRHILPNSLTPLIVQGTLSIGVAILDAAALGFLGLGAQPPAPEWGLMIARGFSYFAVAPWISLIPGLAIVVAVVAFNLLGDGLRDALDPRAGR</sequence>
<dbReference type="STRING" id="1555112.LIP_1047"/>
<proteinExistence type="inferred from homology"/>
<feature type="transmembrane region" description="Helical" evidence="7">
    <location>
        <begin position="113"/>
        <end position="135"/>
    </location>
</feature>
<evidence type="ECO:0000256" key="6">
    <source>
        <dbReference type="ARBA" id="ARBA00023136"/>
    </source>
</evidence>
<evidence type="ECO:0000256" key="3">
    <source>
        <dbReference type="ARBA" id="ARBA00022475"/>
    </source>
</evidence>
<feature type="transmembrane region" description="Helical" evidence="7">
    <location>
        <begin position="47"/>
        <end position="67"/>
    </location>
</feature>
<dbReference type="EMBL" id="AP014924">
    <property type="protein sequence ID" value="BAS26904.1"/>
    <property type="molecule type" value="Genomic_DNA"/>
</dbReference>
<dbReference type="InterPro" id="IPR025966">
    <property type="entry name" value="OppC_N"/>
</dbReference>
<evidence type="ECO:0000256" key="7">
    <source>
        <dbReference type="RuleBase" id="RU363032"/>
    </source>
</evidence>
<name>A0A0K2SJ78_LIMPI</name>
<keyword evidence="5 7" id="KW-1133">Transmembrane helix</keyword>
<dbReference type="PROSITE" id="PS50928">
    <property type="entry name" value="ABC_TM1"/>
    <property type="match status" value="1"/>
</dbReference>
<dbReference type="PATRIC" id="fig|1555112.3.peg.1092"/>
<feature type="transmembrane region" description="Helical" evidence="7">
    <location>
        <begin position="170"/>
        <end position="188"/>
    </location>
</feature>
<evidence type="ECO:0000256" key="1">
    <source>
        <dbReference type="ARBA" id="ARBA00004651"/>
    </source>
</evidence>
<dbReference type="InterPro" id="IPR035906">
    <property type="entry name" value="MetI-like_sf"/>
</dbReference>
<gene>
    <name evidence="9" type="ORF">LIP_1047</name>
</gene>
<dbReference type="AlphaFoldDB" id="A0A0K2SJ78"/>
<evidence type="ECO:0000313" key="10">
    <source>
        <dbReference type="Proteomes" id="UP000065807"/>
    </source>
</evidence>
<dbReference type="InterPro" id="IPR000515">
    <property type="entry name" value="MetI-like"/>
</dbReference>
<keyword evidence="6 7" id="KW-0472">Membrane</keyword>
<dbReference type="Proteomes" id="UP000065807">
    <property type="component" value="Chromosome"/>
</dbReference>
<evidence type="ECO:0000256" key="4">
    <source>
        <dbReference type="ARBA" id="ARBA00022692"/>
    </source>
</evidence>
<dbReference type="SUPFAM" id="SSF161098">
    <property type="entry name" value="MetI-like"/>
    <property type="match status" value="1"/>
</dbReference>
<feature type="transmembrane region" description="Helical" evidence="7">
    <location>
        <begin position="228"/>
        <end position="253"/>
    </location>
</feature>
<comment type="subcellular location">
    <subcellularLocation>
        <location evidence="1 7">Cell membrane</location>
        <topology evidence="1 7">Multi-pass membrane protein</topology>
    </subcellularLocation>
</comment>